<protein>
    <submittedName>
        <fullName evidence="7">DUF1232 domain-containing protein</fullName>
    </submittedName>
    <submittedName>
        <fullName evidence="6">Helix-turn-helix family protein</fullName>
    </submittedName>
</protein>
<dbReference type="PROSITE" id="PS50943">
    <property type="entry name" value="HTH_CROC1"/>
    <property type="match status" value="1"/>
</dbReference>
<feature type="domain" description="HTH cro/C1-type" evidence="5">
    <location>
        <begin position="14"/>
        <end position="68"/>
    </location>
</feature>
<dbReference type="AlphaFoldDB" id="A0A090YJB8"/>
<dbReference type="EMBL" id="JMQC01000008">
    <property type="protein sequence ID" value="KFM98918.1"/>
    <property type="molecule type" value="Genomic_DNA"/>
</dbReference>
<dbReference type="SMART" id="SM00530">
    <property type="entry name" value="HTH_XRE"/>
    <property type="match status" value="1"/>
</dbReference>
<organism evidence="6 8">
    <name type="scientific">Bacillus clarus</name>
    <dbReference type="NCBI Taxonomy" id="2338372"/>
    <lineage>
        <taxon>Bacteria</taxon>
        <taxon>Bacillati</taxon>
        <taxon>Bacillota</taxon>
        <taxon>Bacilli</taxon>
        <taxon>Bacillales</taxon>
        <taxon>Bacillaceae</taxon>
        <taxon>Bacillus</taxon>
        <taxon>Bacillus cereus group</taxon>
    </lineage>
</organism>
<dbReference type="InterPro" id="IPR010652">
    <property type="entry name" value="DUF1232"/>
</dbReference>
<dbReference type="Gene3D" id="1.10.260.40">
    <property type="entry name" value="lambda repressor-like DNA-binding domains"/>
    <property type="match status" value="1"/>
</dbReference>
<evidence type="ECO:0000313" key="8">
    <source>
        <dbReference type="Proteomes" id="UP000029389"/>
    </source>
</evidence>
<dbReference type="PATRIC" id="fig|1405.8.peg.3098"/>
<keyword evidence="4" id="KW-0472">Membrane</keyword>
<proteinExistence type="predicted"/>
<evidence type="ECO:0000313" key="6">
    <source>
        <dbReference type="EMBL" id="KFM98918.1"/>
    </source>
</evidence>
<dbReference type="RefSeq" id="WP_042981713.1">
    <property type="nucleotide sequence ID" value="NZ_JMQC01000008.1"/>
</dbReference>
<evidence type="ECO:0000259" key="5">
    <source>
        <dbReference type="PROSITE" id="PS50943"/>
    </source>
</evidence>
<reference evidence="6 8" key="1">
    <citation type="submission" date="2014-04" db="EMBL/GenBank/DDBJ databases">
        <authorList>
            <person name="Bishop-Lilly K.A."/>
            <person name="Broomall S.M."/>
            <person name="Chain P.S."/>
            <person name="Chertkov O."/>
            <person name="Coyne S.R."/>
            <person name="Daligault H.E."/>
            <person name="Davenport K.W."/>
            <person name="Erkkila T."/>
            <person name="Frey K.G."/>
            <person name="Gibbons H.S."/>
            <person name="Gu W."/>
            <person name="Jaissle J."/>
            <person name="Johnson S.L."/>
            <person name="Koroleva G.I."/>
            <person name="Ladner J.T."/>
            <person name="Lo C.-C."/>
            <person name="Minogue T.D."/>
            <person name="Munk C."/>
            <person name="Palacios G.F."/>
            <person name="Redden C.L."/>
            <person name="Rosenzweig C.N."/>
            <person name="Scholz M.B."/>
            <person name="Teshima H."/>
            <person name="Xu Y."/>
        </authorList>
    </citation>
    <scope>NUCLEOTIDE SEQUENCE [LARGE SCALE GENOMIC DNA]</scope>
    <source>
        <strain evidence="6 8">BHP</strain>
    </source>
</reference>
<dbReference type="CDD" id="cd00093">
    <property type="entry name" value="HTH_XRE"/>
    <property type="match status" value="1"/>
</dbReference>
<dbReference type="STRING" id="1405.B7492_02730"/>
<keyword evidence="2" id="KW-0812">Transmembrane</keyword>
<keyword evidence="9" id="KW-1185">Reference proteome</keyword>
<name>A0A090YJB8_9BACI</name>
<evidence type="ECO:0000313" key="9">
    <source>
        <dbReference type="Proteomes" id="UP000264294"/>
    </source>
</evidence>
<keyword evidence="3" id="KW-1133">Transmembrane helix</keyword>
<sequence>MSTENQNDRLGSLIKKLLKERALSMRQLGTLTNMDPATISRIINGKQQAKQKHIQKFAECLQVPPQLLYDEMYPDSPHINKEKTDMYTSLDTIQQTLQSSNLFDFDYTTTRVKQELENYERYAQTAEGEKRIHESFASKLEQIDSTGPFIEQLTNMYQQFCKEATPLEERAIIGSALLYFILSTDIIPDYIFPIGYLDDAIAVELAKEKLVEIRRKT</sequence>
<evidence type="ECO:0000256" key="4">
    <source>
        <dbReference type="ARBA" id="ARBA00023136"/>
    </source>
</evidence>
<dbReference type="EMBL" id="QVOD01000020">
    <property type="protein sequence ID" value="RFT65876.1"/>
    <property type="molecule type" value="Genomic_DNA"/>
</dbReference>
<dbReference type="Pfam" id="PF01381">
    <property type="entry name" value="HTH_3"/>
    <property type="match status" value="1"/>
</dbReference>
<dbReference type="GO" id="GO:0003677">
    <property type="term" value="F:DNA binding"/>
    <property type="evidence" value="ECO:0007669"/>
    <property type="project" value="InterPro"/>
</dbReference>
<evidence type="ECO:0000313" key="7">
    <source>
        <dbReference type="EMBL" id="RFT65876.1"/>
    </source>
</evidence>
<comment type="subcellular location">
    <subcellularLocation>
        <location evidence="1">Endomembrane system</location>
        <topology evidence="1">Multi-pass membrane protein</topology>
    </subcellularLocation>
</comment>
<reference evidence="7 9" key="2">
    <citation type="submission" date="2018-08" db="EMBL/GenBank/DDBJ databases">
        <title>Bacillus clarus sp. nov. strain PS00077A.</title>
        <authorList>
            <person name="Mendez Acevedo M."/>
            <person name="Carroll L."/>
            <person name="Mukherjee M."/>
            <person name="Wiedmann M."/>
            <person name="Kovac J."/>
        </authorList>
    </citation>
    <scope>NUCLEOTIDE SEQUENCE [LARGE SCALE GENOMIC DNA]</scope>
    <source>
        <strain evidence="7 9">PS00077A</strain>
    </source>
</reference>
<evidence type="ECO:0000256" key="3">
    <source>
        <dbReference type="ARBA" id="ARBA00022989"/>
    </source>
</evidence>
<dbReference type="Proteomes" id="UP000029389">
    <property type="component" value="Unassembled WGS sequence"/>
</dbReference>
<dbReference type="Proteomes" id="UP000264294">
    <property type="component" value="Unassembled WGS sequence"/>
</dbReference>
<dbReference type="InterPro" id="IPR010982">
    <property type="entry name" value="Lambda_DNA-bd_dom_sf"/>
</dbReference>
<comment type="caution">
    <text evidence="6">The sequence shown here is derived from an EMBL/GenBank/DDBJ whole genome shotgun (WGS) entry which is preliminary data.</text>
</comment>
<dbReference type="SUPFAM" id="SSF47413">
    <property type="entry name" value="lambda repressor-like DNA-binding domains"/>
    <property type="match status" value="1"/>
</dbReference>
<evidence type="ECO:0000256" key="1">
    <source>
        <dbReference type="ARBA" id="ARBA00004127"/>
    </source>
</evidence>
<gene>
    <name evidence="7" type="ORF">D0U04_16935</name>
    <name evidence="6" type="ORF">DJ93_2975</name>
</gene>
<evidence type="ECO:0000256" key="2">
    <source>
        <dbReference type="ARBA" id="ARBA00022692"/>
    </source>
</evidence>
<dbReference type="GO" id="GO:0012505">
    <property type="term" value="C:endomembrane system"/>
    <property type="evidence" value="ECO:0007669"/>
    <property type="project" value="UniProtKB-SubCell"/>
</dbReference>
<dbReference type="InterPro" id="IPR001387">
    <property type="entry name" value="Cro/C1-type_HTH"/>
</dbReference>
<dbReference type="Pfam" id="PF06803">
    <property type="entry name" value="DUF1232"/>
    <property type="match status" value="1"/>
</dbReference>
<accession>A0A090YJB8</accession>